<dbReference type="AlphaFoldDB" id="A0A0D8XMT6"/>
<evidence type="ECO:0000313" key="2">
    <source>
        <dbReference type="Proteomes" id="UP000053766"/>
    </source>
</evidence>
<dbReference type="Gene3D" id="3.40.50.790">
    <property type="match status" value="1"/>
</dbReference>
<reference evidence="2" key="2">
    <citation type="journal article" date="2016" name="Sci. Rep.">
        <title>Dictyocaulus viviparus genome, variome and transcriptome elucidate lungworm biology and support future intervention.</title>
        <authorList>
            <person name="McNulty S.N."/>
            <person name="Strube C."/>
            <person name="Rosa B.A."/>
            <person name="Martin J.C."/>
            <person name="Tyagi R."/>
            <person name="Choi Y.J."/>
            <person name="Wang Q."/>
            <person name="Hallsworth Pepin K."/>
            <person name="Zhang X."/>
            <person name="Ozersky P."/>
            <person name="Wilson R.K."/>
            <person name="Sternberg P.W."/>
            <person name="Gasser R.B."/>
            <person name="Mitreva M."/>
        </authorList>
    </citation>
    <scope>NUCLEOTIDE SEQUENCE [LARGE SCALE GENOMIC DNA]</scope>
    <source>
        <strain evidence="2">HannoverDv2000</strain>
    </source>
</reference>
<organism evidence="1 2">
    <name type="scientific">Dictyocaulus viviparus</name>
    <name type="common">Bovine lungworm</name>
    <dbReference type="NCBI Taxonomy" id="29172"/>
    <lineage>
        <taxon>Eukaryota</taxon>
        <taxon>Metazoa</taxon>
        <taxon>Ecdysozoa</taxon>
        <taxon>Nematoda</taxon>
        <taxon>Chromadorea</taxon>
        <taxon>Rhabditida</taxon>
        <taxon>Rhabditina</taxon>
        <taxon>Rhabditomorpha</taxon>
        <taxon>Strongyloidea</taxon>
        <taxon>Metastrongylidae</taxon>
        <taxon>Dictyocaulus</taxon>
    </lineage>
</organism>
<dbReference type="Pfam" id="PF00687">
    <property type="entry name" value="Ribosomal_L1"/>
    <property type="match status" value="1"/>
</dbReference>
<protein>
    <recommendedName>
        <fullName evidence="3">Ribosomal protein L1p/L10e family protein</fullName>
    </recommendedName>
</protein>
<dbReference type="STRING" id="29172.A0A0D8XMT6"/>
<dbReference type="InterPro" id="IPR023674">
    <property type="entry name" value="Ribosomal_uL1-like"/>
</dbReference>
<dbReference type="EMBL" id="KN716383">
    <property type="protein sequence ID" value="KJH45840.1"/>
    <property type="molecule type" value="Genomic_DNA"/>
</dbReference>
<dbReference type="OrthoDB" id="10251727at2759"/>
<proteinExistence type="predicted"/>
<keyword evidence="2" id="KW-1185">Reference proteome</keyword>
<gene>
    <name evidence="1" type="ORF">DICVIV_08100</name>
</gene>
<sequence length="500" mass="57033">MAINAEHTYRKCVPRKRKARASNQTACGAKKEIASDDLENSVNTKEEISEKRKDETLAFVPEDVTEKGRRALGALKNYVADKSNKSLFPDIDHAVGLTILYKKPALVSKKARLRIVLPASHRTPSNTSVCIIMPDLDQSAEARKDPDVDKQARQWAEKIEKDHGLTNQHYAKVVLIITKRQLEREYHTYTQRRALATMYDLFLVDARVGRTVRSFLGKDFYKVHKEPLDFKYTKPLVTAIEQAVKTTIMKLHRYATRINNCFHCRHVSFGHLGQDLEALGRNFDEVISAVINNCPGGFNNIRSIYLQLVGSTPSLPVYFDNVVLERPKKRRRGVEEVCDECSTLPDGLKLAVRRDGKIRVLKENTGASVYYPTVHDEWEERDSLKPTIDPEKLKRKRAIKKKQSIKRKIQKKIKLGELVVVRPERAKSSKLFNEYPMVLLGETNAVAFVELPYVCRIKLENLHSCKSQGFGRQIVNNSGHSEFQQPKALIAPMGLKIFLE</sequence>
<evidence type="ECO:0000313" key="1">
    <source>
        <dbReference type="EMBL" id="KJH45840.1"/>
    </source>
</evidence>
<evidence type="ECO:0008006" key="3">
    <source>
        <dbReference type="Google" id="ProtNLM"/>
    </source>
</evidence>
<reference evidence="1 2" key="1">
    <citation type="submission" date="2013-11" db="EMBL/GenBank/DDBJ databases">
        <title>Draft genome of the bovine lungworm Dictyocaulus viviparus.</title>
        <authorList>
            <person name="Mitreva M."/>
        </authorList>
    </citation>
    <scope>NUCLEOTIDE SEQUENCE [LARGE SCALE GENOMIC DNA]</scope>
    <source>
        <strain evidence="1 2">HannoverDv2000</strain>
    </source>
</reference>
<accession>A0A0D8XMT6</accession>
<dbReference type="InterPro" id="IPR016095">
    <property type="entry name" value="Ribosomal_uL1_3-a/b-sand"/>
</dbReference>
<name>A0A0D8XMT6_DICVI</name>
<dbReference type="InterPro" id="IPR028364">
    <property type="entry name" value="Ribosomal_uL1/biogenesis"/>
</dbReference>
<dbReference type="Proteomes" id="UP000053766">
    <property type="component" value="Unassembled WGS sequence"/>
</dbReference>
<dbReference type="SUPFAM" id="SSF56808">
    <property type="entry name" value="Ribosomal protein L1"/>
    <property type="match status" value="1"/>
</dbReference>